<organism evidence="1 2">
    <name type="scientific">Colwellia echini</name>
    <dbReference type="NCBI Taxonomy" id="1982103"/>
    <lineage>
        <taxon>Bacteria</taxon>
        <taxon>Pseudomonadati</taxon>
        <taxon>Pseudomonadota</taxon>
        <taxon>Gammaproteobacteria</taxon>
        <taxon>Alteromonadales</taxon>
        <taxon>Colwelliaceae</taxon>
        <taxon>Colwellia</taxon>
    </lineage>
</organism>
<reference evidence="1 2" key="1">
    <citation type="submission" date="2019-08" db="EMBL/GenBank/DDBJ databases">
        <title>Microbe sample from Colwellia echini.</title>
        <authorList>
            <person name="Christiansen L."/>
            <person name="Pathiraja D."/>
            <person name="Schultz-Johansen M."/>
            <person name="Choi I.-G."/>
            <person name="Stougaard P."/>
        </authorList>
    </citation>
    <scope>NUCLEOTIDE SEQUENCE [LARGE SCALE GENOMIC DNA]</scope>
    <source>
        <strain evidence="1 2">A3</strain>
    </source>
</reference>
<dbReference type="EMBL" id="PJAI02000003">
    <property type="protein sequence ID" value="TYK66682.1"/>
    <property type="molecule type" value="Genomic_DNA"/>
</dbReference>
<evidence type="ECO:0000313" key="1">
    <source>
        <dbReference type="EMBL" id="TYK66682.1"/>
    </source>
</evidence>
<dbReference type="PROSITE" id="PS51257">
    <property type="entry name" value="PROKAR_LIPOPROTEIN"/>
    <property type="match status" value="1"/>
</dbReference>
<dbReference type="Proteomes" id="UP000815846">
    <property type="component" value="Unassembled WGS sequence"/>
</dbReference>
<protein>
    <submittedName>
        <fullName evidence="1">DUF4397 domain-containing protein</fullName>
    </submittedName>
</protein>
<gene>
    <name evidence="1" type="ORF">CWS31_004945</name>
</gene>
<keyword evidence="2" id="KW-1185">Reference proteome</keyword>
<comment type="caution">
    <text evidence="1">The sequence shown here is derived from an EMBL/GenBank/DDBJ whole genome shotgun (WGS) entry which is preliminary data.</text>
</comment>
<accession>A0ABY3N0A6</accession>
<sequence length="508" mass="56600">MKKLTPKTNTLKTCLASSLLLFTLFGCDDSESTSGEGYVKLYNLSDDAPAIYLTIDEDLSIESDDDNDHYESTYTGIANGSAHSNITLTSQAYEFQLAWQDDDSTDVADLAVIYESTLTIAEDTIQMVVLSGSILSPQVMVYSIPEIDEDDDDTYDLFNMRVLNMHSGGEAIDFYISTENETFNEAMLFGQFAYQELSDNQKLDQDDYIFYITAAGSDEVLFTSASIPFSYSSQNIMVIKDNKGAGSSPYSLDKMSDSAVIEYSDTEAEAQFRAYNSVANQEELPNYNEVLSLHLNGVSDEPIIADLAYGEVSADLVLTSGDYSLDITTGDENLPLLTNHLLSITENTNKTVFIYSEQTYVDDDNDGDIDENNDGIIDEIEVDLYTLTVSNSLLTTIYTHEVEIVNLIQSDDFSQAVVYFVRQNETIETALYNKEVNYKNNSSIYLKNNTYQVFVVAKKNGSSIILNTFDLILDEDSTEQFLVLENDENAPTGFKTTMFSQTLATTEE</sequence>
<name>A0ABY3N0A6_9GAMM</name>
<dbReference type="RefSeq" id="WP_101344764.1">
    <property type="nucleotide sequence ID" value="NZ_PJAI02000003.1"/>
</dbReference>
<proteinExistence type="predicted"/>
<evidence type="ECO:0000313" key="2">
    <source>
        <dbReference type="Proteomes" id="UP000815846"/>
    </source>
</evidence>